<dbReference type="GO" id="GO:0008168">
    <property type="term" value="F:methyltransferase activity"/>
    <property type="evidence" value="ECO:0007669"/>
    <property type="project" value="UniProtKB-KW"/>
</dbReference>
<feature type="domain" description="Methyltransferase" evidence="3">
    <location>
        <begin position="49"/>
        <end position="145"/>
    </location>
</feature>
<dbReference type="Gene3D" id="3.40.50.150">
    <property type="entry name" value="Vaccinia Virus protein VP39"/>
    <property type="match status" value="1"/>
</dbReference>
<dbReference type="GO" id="GO:0032259">
    <property type="term" value="P:methylation"/>
    <property type="evidence" value="ECO:0007669"/>
    <property type="project" value="UniProtKB-KW"/>
</dbReference>
<keyword evidence="2 4" id="KW-0808">Transferase</keyword>
<evidence type="ECO:0000256" key="2">
    <source>
        <dbReference type="ARBA" id="ARBA00022679"/>
    </source>
</evidence>
<reference evidence="5" key="1">
    <citation type="journal article" date="2019" name="Int. J. Syst. Evol. Microbiol.">
        <title>The Global Catalogue of Microorganisms (GCM) 10K type strain sequencing project: providing services to taxonomists for standard genome sequencing and annotation.</title>
        <authorList>
            <consortium name="The Broad Institute Genomics Platform"/>
            <consortium name="The Broad Institute Genome Sequencing Center for Infectious Disease"/>
            <person name="Wu L."/>
            <person name="Ma J."/>
        </authorList>
    </citation>
    <scope>NUCLEOTIDE SEQUENCE [LARGE SCALE GENOMIC DNA]</scope>
    <source>
        <strain evidence="5">JCM 4816</strain>
    </source>
</reference>
<name>A0ABW1G5I2_9ACTN</name>
<evidence type="ECO:0000313" key="5">
    <source>
        <dbReference type="Proteomes" id="UP001596174"/>
    </source>
</evidence>
<organism evidence="4 5">
    <name type="scientific">Streptacidiphilus monticola</name>
    <dbReference type="NCBI Taxonomy" id="2161674"/>
    <lineage>
        <taxon>Bacteria</taxon>
        <taxon>Bacillati</taxon>
        <taxon>Actinomycetota</taxon>
        <taxon>Actinomycetes</taxon>
        <taxon>Kitasatosporales</taxon>
        <taxon>Streptomycetaceae</taxon>
        <taxon>Streptacidiphilus</taxon>
    </lineage>
</organism>
<dbReference type="RefSeq" id="WP_380586181.1">
    <property type="nucleotide sequence ID" value="NZ_JBHSQJ010000095.1"/>
</dbReference>
<dbReference type="EC" id="2.1.1.-" evidence="4"/>
<dbReference type="PANTHER" id="PTHR43861">
    <property type="entry name" value="TRANS-ACONITATE 2-METHYLTRANSFERASE-RELATED"/>
    <property type="match status" value="1"/>
</dbReference>
<dbReference type="InterPro" id="IPR041698">
    <property type="entry name" value="Methyltransf_25"/>
</dbReference>
<evidence type="ECO:0000313" key="4">
    <source>
        <dbReference type="EMBL" id="MFC5909931.1"/>
    </source>
</evidence>
<dbReference type="CDD" id="cd02440">
    <property type="entry name" value="AdoMet_MTases"/>
    <property type="match status" value="1"/>
</dbReference>
<dbReference type="Pfam" id="PF13649">
    <property type="entry name" value="Methyltransf_25"/>
    <property type="match status" value="1"/>
</dbReference>
<keyword evidence="5" id="KW-1185">Reference proteome</keyword>
<dbReference type="PANTHER" id="PTHR43861:SF1">
    <property type="entry name" value="TRANS-ACONITATE 2-METHYLTRANSFERASE"/>
    <property type="match status" value="1"/>
</dbReference>
<gene>
    <name evidence="4" type="ORF">ACFP3V_22280</name>
</gene>
<accession>A0ABW1G5I2</accession>
<dbReference type="InterPro" id="IPR029063">
    <property type="entry name" value="SAM-dependent_MTases_sf"/>
</dbReference>
<protein>
    <submittedName>
        <fullName evidence="4">Class I SAM-dependent methyltransferase</fullName>
        <ecNumber evidence="4">2.1.1.-</ecNumber>
    </submittedName>
</protein>
<proteinExistence type="predicted"/>
<keyword evidence="1 4" id="KW-0489">Methyltransferase</keyword>
<evidence type="ECO:0000256" key="1">
    <source>
        <dbReference type="ARBA" id="ARBA00022603"/>
    </source>
</evidence>
<dbReference type="SUPFAM" id="SSF53335">
    <property type="entry name" value="S-adenosyl-L-methionine-dependent methyltransferases"/>
    <property type="match status" value="1"/>
</dbReference>
<dbReference type="EMBL" id="JBHSQJ010000095">
    <property type="protein sequence ID" value="MFC5909931.1"/>
    <property type="molecule type" value="Genomic_DNA"/>
</dbReference>
<comment type="caution">
    <text evidence="4">The sequence shown here is derived from an EMBL/GenBank/DDBJ whole genome shotgun (WGS) entry which is preliminary data.</text>
</comment>
<evidence type="ECO:0000259" key="3">
    <source>
        <dbReference type="Pfam" id="PF13649"/>
    </source>
</evidence>
<dbReference type="Proteomes" id="UP001596174">
    <property type="component" value="Unassembled WGS sequence"/>
</dbReference>
<sequence length="272" mass="29711">MSVPTAEVISYQAAEVADDYRRWDDAGSWAFGYSFVPAALGGLSQGARVLDLGCGPGEVTRFVAERCPGVRFTAVDSSPAMIDLAHRHFPHPRVEYGLSEPDGVPTVADRSMDAALAMFLFTCIGSQAQMQDLVDELARTLRPGGRLVILHPNPDQAHDVSFEGFHRGEPGARYTSGDPMPVKVRRRDGSWTTIVNSYWPRETFHAVLSAAGFTDIRETTPVFADAVGVASPDLLASRAWEQERSRAPFILFTATAHGRPGTTRLPRQPTTR</sequence>